<evidence type="ECO:0000313" key="2">
    <source>
        <dbReference type="Proteomes" id="UP000770717"/>
    </source>
</evidence>
<dbReference type="AlphaFoldDB" id="A0A8J6FH78"/>
<organism evidence="1 2">
    <name type="scientific">Eleutherodactylus coqui</name>
    <name type="common">Puerto Rican coqui</name>
    <dbReference type="NCBI Taxonomy" id="57060"/>
    <lineage>
        <taxon>Eukaryota</taxon>
        <taxon>Metazoa</taxon>
        <taxon>Chordata</taxon>
        <taxon>Craniata</taxon>
        <taxon>Vertebrata</taxon>
        <taxon>Euteleostomi</taxon>
        <taxon>Amphibia</taxon>
        <taxon>Batrachia</taxon>
        <taxon>Anura</taxon>
        <taxon>Neobatrachia</taxon>
        <taxon>Hyloidea</taxon>
        <taxon>Eleutherodactylidae</taxon>
        <taxon>Eleutherodactylinae</taxon>
        <taxon>Eleutherodactylus</taxon>
        <taxon>Eleutherodactylus</taxon>
    </lineage>
</organism>
<name>A0A8J6FH78_ELECQ</name>
<gene>
    <name evidence="1" type="ORF">GDO78_006776</name>
</gene>
<sequence length="71" mass="8252">MFTRGRCIADSIIYMGQSQTFLQQICLVNIPRRVFYVQQFAPVDERQSMRSALVYQAFTQADTESMGTNHR</sequence>
<reference evidence="1" key="1">
    <citation type="thesis" date="2020" institute="ProQuest LLC" country="789 East Eisenhower Parkway, Ann Arbor, MI, USA">
        <title>Comparative Genomics and Chromosome Evolution.</title>
        <authorList>
            <person name="Mudd A.B."/>
        </authorList>
    </citation>
    <scope>NUCLEOTIDE SEQUENCE</scope>
    <source>
        <strain evidence="1">HN-11 Male</strain>
        <tissue evidence="1">Kidney and liver</tissue>
    </source>
</reference>
<protein>
    <submittedName>
        <fullName evidence="1">Uncharacterized protein</fullName>
    </submittedName>
</protein>
<proteinExistence type="predicted"/>
<evidence type="ECO:0000313" key="1">
    <source>
        <dbReference type="EMBL" id="KAG9486584.1"/>
    </source>
</evidence>
<dbReference type="EMBL" id="WNTK01000003">
    <property type="protein sequence ID" value="KAG9486584.1"/>
    <property type="molecule type" value="Genomic_DNA"/>
</dbReference>
<accession>A0A8J6FH78</accession>
<keyword evidence="2" id="KW-1185">Reference proteome</keyword>
<comment type="caution">
    <text evidence="1">The sequence shown here is derived from an EMBL/GenBank/DDBJ whole genome shotgun (WGS) entry which is preliminary data.</text>
</comment>
<dbReference type="Proteomes" id="UP000770717">
    <property type="component" value="Unassembled WGS sequence"/>
</dbReference>